<dbReference type="Proteomes" id="UP000253816">
    <property type="component" value="Unassembled WGS sequence"/>
</dbReference>
<protein>
    <submittedName>
        <fullName evidence="2">Uncharacterized protein</fullName>
    </submittedName>
</protein>
<feature type="transmembrane region" description="Helical" evidence="1">
    <location>
        <begin position="31"/>
        <end position="58"/>
    </location>
</feature>
<keyword evidence="1" id="KW-0812">Transmembrane</keyword>
<sequence length="64" mass="7161">MSILLLSFDNGINVSSIRACLGLVLRSTSIYPAWLCSIYLSLVSMCLLLQVLACHLVYVEETFY</sequence>
<gene>
    <name evidence="2" type="ORF">HAT2_00694</name>
</gene>
<reference evidence="2 3" key="1">
    <citation type="submission" date="2018-07" db="EMBL/GenBank/DDBJ databases">
        <title>Comparative genomics of the Candidatus Parilichlamydiaceae reveals evidence of convergent evolution and genome reduction in the phylum Chlamydiae.</title>
        <authorList>
            <person name="Taylor-Brown A."/>
            <person name="Polkinghorne A."/>
        </authorList>
    </citation>
    <scope>NUCLEOTIDE SEQUENCE [LARGE SCALE GENOMIC DNA]</scope>
    <source>
        <strain evidence="2 3">Hat2</strain>
    </source>
</reference>
<keyword evidence="1" id="KW-1133">Transmembrane helix</keyword>
<proteinExistence type="predicted"/>
<dbReference type="EMBL" id="QQBG01000026">
    <property type="protein sequence ID" value="RDB31214.1"/>
    <property type="molecule type" value="Genomic_DNA"/>
</dbReference>
<accession>A0A369KHH6</accession>
<organism evidence="2 3">
    <name type="scientific">Candidatus Similichlamydia laticola</name>
    <dbReference type="NCBI Taxonomy" id="2170265"/>
    <lineage>
        <taxon>Bacteria</taxon>
        <taxon>Pseudomonadati</taxon>
        <taxon>Chlamydiota</taxon>
        <taxon>Chlamydiia</taxon>
        <taxon>Parachlamydiales</taxon>
        <taxon>Candidatus Parilichlamydiaceae</taxon>
        <taxon>Candidatus Similichlamydia</taxon>
    </lineage>
</organism>
<evidence type="ECO:0000313" key="2">
    <source>
        <dbReference type="EMBL" id="RDB31214.1"/>
    </source>
</evidence>
<keyword evidence="3" id="KW-1185">Reference proteome</keyword>
<evidence type="ECO:0000256" key="1">
    <source>
        <dbReference type="SAM" id="Phobius"/>
    </source>
</evidence>
<name>A0A369KHH6_9BACT</name>
<dbReference type="AlphaFoldDB" id="A0A369KHH6"/>
<comment type="caution">
    <text evidence="2">The sequence shown here is derived from an EMBL/GenBank/DDBJ whole genome shotgun (WGS) entry which is preliminary data.</text>
</comment>
<keyword evidence="1" id="KW-0472">Membrane</keyword>
<evidence type="ECO:0000313" key="3">
    <source>
        <dbReference type="Proteomes" id="UP000253816"/>
    </source>
</evidence>